<dbReference type="SUPFAM" id="SSF69761">
    <property type="entry name" value="GTP cyclohydrolase I feedback regulatory protein, GFRP"/>
    <property type="match status" value="1"/>
</dbReference>
<dbReference type="InterPro" id="IPR009112">
    <property type="entry name" value="GTP_CycHdrlase_I_reg"/>
</dbReference>
<dbReference type="GO" id="GO:0005829">
    <property type="term" value="C:cytosol"/>
    <property type="evidence" value="ECO:0007669"/>
    <property type="project" value="UniProtKB-SubCell"/>
</dbReference>
<comment type="caution">
    <text evidence="9">The sequence shown here is derived from an EMBL/GenBank/DDBJ whole genome shotgun (WGS) entry which is preliminary data.</text>
</comment>
<dbReference type="Proteomes" id="UP000828390">
    <property type="component" value="Unassembled WGS sequence"/>
</dbReference>
<evidence type="ECO:0000256" key="2">
    <source>
        <dbReference type="ARBA" id="ARBA00004514"/>
    </source>
</evidence>
<evidence type="ECO:0000256" key="1">
    <source>
        <dbReference type="ARBA" id="ARBA00004126"/>
    </source>
</evidence>
<evidence type="ECO:0000256" key="7">
    <source>
        <dbReference type="ARBA" id="ARBA00023242"/>
    </source>
</evidence>
<evidence type="ECO:0000256" key="8">
    <source>
        <dbReference type="ARBA" id="ARBA00032599"/>
    </source>
</evidence>
<keyword evidence="6" id="KW-0472">Membrane</keyword>
<reference evidence="9" key="1">
    <citation type="journal article" date="2019" name="bioRxiv">
        <title>The Genome of the Zebra Mussel, Dreissena polymorpha: A Resource for Invasive Species Research.</title>
        <authorList>
            <person name="McCartney M.A."/>
            <person name="Auch B."/>
            <person name="Kono T."/>
            <person name="Mallez S."/>
            <person name="Zhang Y."/>
            <person name="Obille A."/>
            <person name="Becker A."/>
            <person name="Abrahante J.E."/>
            <person name="Garbe J."/>
            <person name="Badalamenti J.P."/>
            <person name="Herman A."/>
            <person name="Mangelson H."/>
            <person name="Liachko I."/>
            <person name="Sullivan S."/>
            <person name="Sone E.D."/>
            <person name="Koren S."/>
            <person name="Silverstein K.A.T."/>
            <person name="Beckman K.B."/>
            <person name="Gohl D.M."/>
        </authorList>
    </citation>
    <scope>NUCLEOTIDE SEQUENCE</scope>
    <source>
        <strain evidence="9">Duluth1</strain>
        <tissue evidence="9">Whole animal</tissue>
    </source>
</reference>
<evidence type="ECO:0000256" key="3">
    <source>
        <dbReference type="ARBA" id="ARBA00007605"/>
    </source>
</evidence>
<dbReference type="AlphaFoldDB" id="A0A9D4R2R4"/>
<dbReference type="InterPro" id="IPR036717">
    <property type="entry name" value="GFRP_sf"/>
</dbReference>
<reference evidence="9" key="2">
    <citation type="submission" date="2020-11" db="EMBL/GenBank/DDBJ databases">
        <authorList>
            <person name="McCartney M.A."/>
            <person name="Auch B."/>
            <person name="Kono T."/>
            <person name="Mallez S."/>
            <person name="Becker A."/>
            <person name="Gohl D.M."/>
            <person name="Silverstein K.A.T."/>
            <person name="Koren S."/>
            <person name="Bechman K.B."/>
            <person name="Herman A."/>
            <person name="Abrahante J.E."/>
            <person name="Garbe J."/>
        </authorList>
    </citation>
    <scope>NUCLEOTIDE SEQUENCE</scope>
    <source>
        <strain evidence="9">Duluth1</strain>
        <tissue evidence="9">Whole animal</tissue>
    </source>
</reference>
<dbReference type="GO" id="GO:0044549">
    <property type="term" value="F:GTP cyclohydrolase binding"/>
    <property type="evidence" value="ECO:0007669"/>
    <property type="project" value="TreeGrafter"/>
</dbReference>
<evidence type="ECO:0000256" key="6">
    <source>
        <dbReference type="ARBA" id="ARBA00023136"/>
    </source>
</evidence>
<comment type="subcellular location">
    <subcellularLocation>
        <location evidence="2">Cytoplasm</location>
        <location evidence="2">Cytosol</location>
    </subcellularLocation>
    <subcellularLocation>
        <location evidence="1">Nucleus membrane</location>
    </subcellularLocation>
</comment>
<sequence length="85" mass="9824">MPYLIIRRPLPFENAFAQTIVGDVNLQEHVFKHIGATFCAERQQYEIKQHPSWVLDKLEEIGYRVVSSACNANVMVWTMHAHPAM</sequence>
<comment type="similarity">
    <text evidence="3">Belongs to the GFRP family.</text>
</comment>
<dbReference type="PANTHER" id="PTHR16852:SF2">
    <property type="entry name" value="GTP CYCLOHYDROLASE 1 FEEDBACK REGULATORY PROTEIN"/>
    <property type="match status" value="1"/>
</dbReference>
<keyword evidence="5" id="KW-0963">Cytoplasm</keyword>
<dbReference type="EMBL" id="JAIWYP010000003">
    <property type="protein sequence ID" value="KAH3851822.1"/>
    <property type="molecule type" value="Genomic_DNA"/>
</dbReference>
<evidence type="ECO:0000256" key="5">
    <source>
        <dbReference type="ARBA" id="ARBA00022490"/>
    </source>
</evidence>
<gene>
    <name evidence="9" type="ORF">DPMN_094309</name>
</gene>
<dbReference type="Pfam" id="PF06399">
    <property type="entry name" value="GFRP"/>
    <property type="match status" value="1"/>
</dbReference>
<dbReference type="GO" id="GO:0031965">
    <property type="term" value="C:nuclear membrane"/>
    <property type="evidence" value="ECO:0007669"/>
    <property type="project" value="UniProtKB-SubCell"/>
</dbReference>
<evidence type="ECO:0000313" key="9">
    <source>
        <dbReference type="EMBL" id="KAH3851822.1"/>
    </source>
</evidence>
<keyword evidence="10" id="KW-1185">Reference proteome</keyword>
<dbReference type="GO" id="GO:0009890">
    <property type="term" value="P:negative regulation of biosynthetic process"/>
    <property type="evidence" value="ECO:0007669"/>
    <property type="project" value="InterPro"/>
</dbReference>
<dbReference type="PANTHER" id="PTHR16852">
    <property type="entry name" value="GTP CYCLOHYDROLASE 1 FEEDBACK REGULATORY PROTEIN"/>
    <property type="match status" value="1"/>
</dbReference>
<accession>A0A9D4R2R4</accession>
<evidence type="ECO:0000256" key="4">
    <source>
        <dbReference type="ARBA" id="ARBA00020099"/>
    </source>
</evidence>
<evidence type="ECO:0000313" key="10">
    <source>
        <dbReference type="Proteomes" id="UP000828390"/>
    </source>
</evidence>
<organism evidence="9 10">
    <name type="scientific">Dreissena polymorpha</name>
    <name type="common">Zebra mussel</name>
    <name type="synonym">Mytilus polymorpha</name>
    <dbReference type="NCBI Taxonomy" id="45954"/>
    <lineage>
        <taxon>Eukaryota</taxon>
        <taxon>Metazoa</taxon>
        <taxon>Spiralia</taxon>
        <taxon>Lophotrochozoa</taxon>
        <taxon>Mollusca</taxon>
        <taxon>Bivalvia</taxon>
        <taxon>Autobranchia</taxon>
        <taxon>Heteroconchia</taxon>
        <taxon>Euheterodonta</taxon>
        <taxon>Imparidentia</taxon>
        <taxon>Neoheterodontei</taxon>
        <taxon>Myida</taxon>
        <taxon>Dreissenoidea</taxon>
        <taxon>Dreissenidae</taxon>
        <taxon>Dreissena</taxon>
    </lineage>
</organism>
<proteinExistence type="inferred from homology"/>
<keyword evidence="7" id="KW-0539">Nucleus</keyword>
<dbReference type="Gene3D" id="3.30.1410.10">
    <property type="entry name" value="GTP cyclohydrolase I feedback regulatory protein GFRP"/>
    <property type="match status" value="1"/>
</dbReference>
<name>A0A9D4R2R4_DREPO</name>
<protein>
    <recommendedName>
        <fullName evidence="4">GTP cyclohydrolase 1 feedback regulatory protein</fullName>
    </recommendedName>
    <alternativeName>
        <fullName evidence="8">GTP cyclohydrolase I feedback regulatory protein</fullName>
    </alternativeName>
</protein>